<keyword evidence="4" id="KW-1185">Reference proteome</keyword>
<dbReference type="InterPro" id="IPR047865">
    <property type="entry name" value="Ribosomal_uL10_bac_type"/>
</dbReference>
<dbReference type="Gene3D" id="6.10.250.290">
    <property type="match status" value="1"/>
</dbReference>
<proteinExistence type="inferred from homology"/>
<comment type="similarity">
    <text evidence="1">Belongs to the universal ribosomal protein uL10 family.</text>
</comment>
<evidence type="ECO:0000256" key="1">
    <source>
        <dbReference type="ARBA" id="ARBA00008889"/>
    </source>
</evidence>
<protein>
    <submittedName>
        <fullName evidence="3">Uncharacterized protein</fullName>
    </submittedName>
</protein>
<gene>
    <name evidence="3" type="ORF">AMAG_05430</name>
</gene>
<evidence type="ECO:0000313" key="3">
    <source>
        <dbReference type="EMBL" id="KNE59987.1"/>
    </source>
</evidence>
<evidence type="ECO:0000313" key="4">
    <source>
        <dbReference type="Proteomes" id="UP000054350"/>
    </source>
</evidence>
<feature type="signal peptide" evidence="2">
    <location>
        <begin position="1"/>
        <end position="20"/>
    </location>
</feature>
<evidence type="ECO:0000256" key="2">
    <source>
        <dbReference type="SAM" id="SignalP"/>
    </source>
</evidence>
<name>A0A0L0SC29_ALLM3</name>
<dbReference type="InterPro" id="IPR043141">
    <property type="entry name" value="Ribosomal_uL10-like_sf"/>
</dbReference>
<keyword evidence="2" id="KW-0732">Signal</keyword>
<organism evidence="3 4">
    <name type="scientific">Allomyces macrogynus (strain ATCC 38327)</name>
    <name type="common">Allomyces javanicus var. macrogynus</name>
    <dbReference type="NCBI Taxonomy" id="578462"/>
    <lineage>
        <taxon>Eukaryota</taxon>
        <taxon>Fungi</taxon>
        <taxon>Fungi incertae sedis</taxon>
        <taxon>Blastocladiomycota</taxon>
        <taxon>Blastocladiomycetes</taxon>
        <taxon>Blastocladiales</taxon>
        <taxon>Blastocladiaceae</taxon>
        <taxon>Allomyces</taxon>
    </lineage>
</organism>
<dbReference type="Proteomes" id="UP000054350">
    <property type="component" value="Unassembled WGS sequence"/>
</dbReference>
<sequence>MHKTHHVYLGSLLLFSLVTTTSVVDEQTTAGPVTTAPPALPALPALDPLLPALDPLLSAMFATARRSLSTSTASLAKVATATAPTAPKAAKAVAAEAAKPKRPARRFPLKKALLQEQYTSTILKAPAVLLLDGLQNYATLPTMDQLRGQLVGLLSAPASRLTGILSQNQQSLVMLLGQRVKDMEGAAAGGDAPLA</sequence>
<dbReference type="SUPFAM" id="SSF160369">
    <property type="entry name" value="Ribosomal protein L10-like"/>
    <property type="match status" value="1"/>
</dbReference>
<dbReference type="AlphaFoldDB" id="A0A0L0SC29"/>
<dbReference type="OrthoDB" id="360689at2759"/>
<feature type="chain" id="PRO_5005548037" evidence="2">
    <location>
        <begin position="21"/>
        <end position="195"/>
    </location>
</feature>
<dbReference type="PANTHER" id="PTHR11560">
    <property type="entry name" value="39S RIBOSOMAL PROTEIN L10, MITOCHONDRIAL"/>
    <property type="match status" value="1"/>
</dbReference>
<dbReference type="VEuPathDB" id="FungiDB:AMAG_05430"/>
<dbReference type="EMBL" id="GG745335">
    <property type="protein sequence ID" value="KNE59987.1"/>
    <property type="molecule type" value="Genomic_DNA"/>
</dbReference>
<accession>A0A0L0SC29</accession>
<reference evidence="4" key="2">
    <citation type="submission" date="2009-11" db="EMBL/GenBank/DDBJ databases">
        <title>The Genome Sequence of Allomyces macrogynus strain ATCC 38327.</title>
        <authorList>
            <consortium name="The Broad Institute Genome Sequencing Platform"/>
            <person name="Russ C."/>
            <person name="Cuomo C."/>
            <person name="Shea T."/>
            <person name="Young S.K."/>
            <person name="Zeng Q."/>
            <person name="Koehrsen M."/>
            <person name="Haas B."/>
            <person name="Borodovsky M."/>
            <person name="Guigo R."/>
            <person name="Alvarado L."/>
            <person name="Berlin A."/>
            <person name="Borenstein D."/>
            <person name="Chen Z."/>
            <person name="Engels R."/>
            <person name="Freedman E."/>
            <person name="Gellesch M."/>
            <person name="Goldberg J."/>
            <person name="Griggs A."/>
            <person name="Gujja S."/>
            <person name="Heiman D."/>
            <person name="Hepburn T."/>
            <person name="Howarth C."/>
            <person name="Jen D."/>
            <person name="Larson L."/>
            <person name="Lewis B."/>
            <person name="Mehta T."/>
            <person name="Park D."/>
            <person name="Pearson M."/>
            <person name="Roberts A."/>
            <person name="Saif S."/>
            <person name="Shenoy N."/>
            <person name="Sisk P."/>
            <person name="Stolte C."/>
            <person name="Sykes S."/>
            <person name="Walk T."/>
            <person name="White J."/>
            <person name="Yandava C."/>
            <person name="Burger G."/>
            <person name="Gray M.W."/>
            <person name="Holland P.W.H."/>
            <person name="King N."/>
            <person name="Lang F.B.F."/>
            <person name="Roger A.J."/>
            <person name="Ruiz-Trillo I."/>
            <person name="Lander E."/>
            <person name="Nusbaum C."/>
        </authorList>
    </citation>
    <scope>NUCLEOTIDE SEQUENCE [LARGE SCALE GENOMIC DNA]</scope>
    <source>
        <strain evidence="4">ATCC 38327</strain>
    </source>
</reference>
<reference evidence="3 4" key="1">
    <citation type="submission" date="2009-11" db="EMBL/GenBank/DDBJ databases">
        <title>Annotation of Allomyces macrogynus ATCC 38327.</title>
        <authorList>
            <consortium name="The Broad Institute Genome Sequencing Platform"/>
            <person name="Russ C."/>
            <person name="Cuomo C."/>
            <person name="Burger G."/>
            <person name="Gray M.W."/>
            <person name="Holland P.W.H."/>
            <person name="King N."/>
            <person name="Lang F.B.F."/>
            <person name="Roger A.J."/>
            <person name="Ruiz-Trillo I."/>
            <person name="Young S.K."/>
            <person name="Zeng Q."/>
            <person name="Gargeya S."/>
            <person name="Fitzgerald M."/>
            <person name="Haas B."/>
            <person name="Abouelleil A."/>
            <person name="Alvarado L."/>
            <person name="Arachchi H.M."/>
            <person name="Berlin A."/>
            <person name="Chapman S.B."/>
            <person name="Gearin G."/>
            <person name="Goldberg J."/>
            <person name="Griggs A."/>
            <person name="Gujja S."/>
            <person name="Hansen M."/>
            <person name="Heiman D."/>
            <person name="Howarth C."/>
            <person name="Larimer J."/>
            <person name="Lui A."/>
            <person name="MacDonald P.J.P."/>
            <person name="McCowen C."/>
            <person name="Montmayeur A."/>
            <person name="Murphy C."/>
            <person name="Neiman D."/>
            <person name="Pearson M."/>
            <person name="Priest M."/>
            <person name="Roberts A."/>
            <person name="Saif S."/>
            <person name="Shea T."/>
            <person name="Sisk P."/>
            <person name="Stolte C."/>
            <person name="Sykes S."/>
            <person name="Wortman J."/>
            <person name="Nusbaum C."/>
            <person name="Birren B."/>
        </authorList>
    </citation>
    <scope>NUCLEOTIDE SEQUENCE [LARGE SCALE GENOMIC DNA]</scope>
    <source>
        <strain evidence="3 4">ATCC 38327</strain>
    </source>
</reference>